<dbReference type="SMART" id="SM00220">
    <property type="entry name" value="S_TKc"/>
    <property type="match status" value="1"/>
</dbReference>
<reference evidence="2" key="1">
    <citation type="submission" date="2020-11" db="EMBL/GenBank/DDBJ databases">
        <authorList>
            <consortium name="DOE Joint Genome Institute"/>
            <person name="Ahrendt S."/>
            <person name="Riley R."/>
            <person name="Andreopoulos W."/>
            <person name="Labutti K."/>
            <person name="Pangilinan J."/>
            <person name="Ruiz-Duenas F.J."/>
            <person name="Barrasa J.M."/>
            <person name="Sanchez-Garcia M."/>
            <person name="Camarero S."/>
            <person name="Miyauchi S."/>
            <person name="Serrano A."/>
            <person name="Linde D."/>
            <person name="Babiker R."/>
            <person name="Drula E."/>
            <person name="Ayuso-Fernandez I."/>
            <person name="Pacheco R."/>
            <person name="Padilla G."/>
            <person name="Ferreira P."/>
            <person name="Barriuso J."/>
            <person name="Kellner H."/>
            <person name="Castanera R."/>
            <person name="Alfaro M."/>
            <person name="Ramirez L."/>
            <person name="Pisabarro A.G."/>
            <person name="Kuo A."/>
            <person name="Tritt A."/>
            <person name="Lipzen A."/>
            <person name="He G."/>
            <person name="Yan M."/>
            <person name="Ng V."/>
            <person name="Cullen D."/>
            <person name="Martin F."/>
            <person name="Rosso M.-N."/>
            <person name="Henrissat B."/>
            <person name="Hibbett D."/>
            <person name="Martinez A.T."/>
            <person name="Grigoriev I.V."/>
        </authorList>
    </citation>
    <scope>NUCLEOTIDE SEQUENCE</scope>
    <source>
        <strain evidence="2">CIRM-BRFM 674</strain>
    </source>
</reference>
<comment type="caution">
    <text evidence="2">The sequence shown here is derived from an EMBL/GenBank/DDBJ whole genome shotgun (WGS) entry which is preliminary data.</text>
</comment>
<evidence type="ECO:0000259" key="1">
    <source>
        <dbReference type="PROSITE" id="PS50011"/>
    </source>
</evidence>
<dbReference type="AlphaFoldDB" id="A0A9P6CYL8"/>
<dbReference type="Proteomes" id="UP000807469">
    <property type="component" value="Unassembled WGS sequence"/>
</dbReference>
<dbReference type="GO" id="GO:0005524">
    <property type="term" value="F:ATP binding"/>
    <property type="evidence" value="ECO:0007669"/>
    <property type="project" value="InterPro"/>
</dbReference>
<sequence>MPFTAAEWERQQGRDDYFFLDRNTDIREALVWWNNLSPWFQSQGYTVYEKEYIDRKVDWYRYKPTATFSGETCFPYAYIGGEPDGRCYDQLGCGLGVARRHPRLIFAQDSESRHVCIKLLRPNSDEFKIINFLHQQTKSWNEKNFPCVAPVLNILSNESFHFAVFPRWDGGSCEVLPWFNTMGEVLNFIESILKGLSYLHDNRIFHRDIHEGNFLTSHFGCPYESHSISNQLRQQLRSSGQMMYALTDFDLSLMLPAETDLRSCWLPIAESYPGTDDKPYGVLHGELSFNPFAYDVGCLGIALSSMFQHLCPSLPLLGPLLSGMLTSNIDERLTAREALEFLTENRRAMPEYETLQPSEAGYATNWECCDHWLSLSPMLTAKWARYKFEHPSYFMQQVVAPLCQRVWGLKLVQFVRRFVSFKLVLLK</sequence>
<dbReference type="GO" id="GO:0005634">
    <property type="term" value="C:nucleus"/>
    <property type="evidence" value="ECO:0007669"/>
    <property type="project" value="TreeGrafter"/>
</dbReference>
<dbReference type="PANTHER" id="PTHR44167">
    <property type="entry name" value="OVARIAN-SPECIFIC SERINE/THREONINE-PROTEIN KINASE LOK-RELATED"/>
    <property type="match status" value="1"/>
</dbReference>
<dbReference type="Gene3D" id="1.10.510.10">
    <property type="entry name" value="Transferase(Phosphotransferase) domain 1"/>
    <property type="match status" value="1"/>
</dbReference>
<proteinExistence type="predicted"/>
<dbReference type="EMBL" id="MU155146">
    <property type="protein sequence ID" value="KAF9484222.1"/>
    <property type="molecule type" value="Genomic_DNA"/>
</dbReference>
<evidence type="ECO:0000313" key="2">
    <source>
        <dbReference type="EMBL" id="KAF9484222.1"/>
    </source>
</evidence>
<dbReference type="InterPro" id="IPR011009">
    <property type="entry name" value="Kinase-like_dom_sf"/>
</dbReference>
<protein>
    <recommendedName>
        <fullName evidence="1">Protein kinase domain-containing protein</fullName>
    </recommendedName>
</protein>
<keyword evidence="3" id="KW-1185">Reference proteome</keyword>
<dbReference type="GO" id="GO:0044773">
    <property type="term" value="P:mitotic DNA damage checkpoint signaling"/>
    <property type="evidence" value="ECO:0007669"/>
    <property type="project" value="TreeGrafter"/>
</dbReference>
<gene>
    <name evidence="2" type="ORF">BDN70DRAFT_872923</name>
</gene>
<feature type="domain" description="Protein kinase" evidence="1">
    <location>
        <begin position="85"/>
        <end position="373"/>
    </location>
</feature>
<accession>A0A9P6CYL8</accession>
<dbReference type="InterPro" id="IPR000719">
    <property type="entry name" value="Prot_kinase_dom"/>
</dbReference>
<name>A0A9P6CYL8_9AGAR</name>
<dbReference type="SUPFAM" id="SSF56112">
    <property type="entry name" value="Protein kinase-like (PK-like)"/>
    <property type="match status" value="1"/>
</dbReference>
<dbReference type="PANTHER" id="PTHR44167:SF30">
    <property type="entry name" value="PHOSPHORYLASE KINASE"/>
    <property type="match status" value="1"/>
</dbReference>
<dbReference type="PROSITE" id="PS50011">
    <property type="entry name" value="PROTEIN_KINASE_DOM"/>
    <property type="match status" value="1"/>
</dbReference>
<evidence type="ECO:0000313" key="3">
    <source>
        <dbReference type="Proteomes" id="UP000807469"/>
    </source>
</evidence>
<dbReference type="OrthoDB" id="2722301at2759"/>
<dbReference type="GO" id="GO:0004674">
    <property type="term" value="F:protein serine/threonine kinase activity"/>
    <property type="evidence" value="ECO:0007669"/>
    <property type="project" value="TreeGrafter"/>
</dbReference>
<organism evidence="2 3">
    <name type="scientific">Pholiota conissans</name>
    <dbReference type="NCBI Taxonomy" id="109636"/>
    <lineage>
        <taxon>Eukaryota</taxon>
        <taxon>Fungi</taxon>
        <taxon>Dikarya</taxon>
        <taxon>Basidiomycota</taxon>
        <taxon>Agaricomycotina</taxon>
        <taxon>Agaricomycetes</taxon>
        <taxon>Agaricomycetidae</taxon>
        <taxon>Agaricales</taxon>
        <taxon>Agaricineae</taxon>
        <taxon>Strophariaceae</taxon>
        <taxon>Pholiota</taxon>
    </lineage>
</organism>